<organism evidence="1 2">
    <name type="scientific">Heterorhabditis bacteriophora</name>
    <name type="common">Entomopathogenic nematode worm</name>
    <dbReference type="NCBI Taxonomy" id="37862"/>
    <lineage>
        <taxon>Eukaryota</taxon>
        <taxon>Metazoa</taxon>
        <taxon>Ecdysozoa</taxon>
        <taxon>Nematoda</taxon>
        <taxon>Chromadorea</taxon>
        <taxon>Rhabditida</taxon>
        <taxon>Rhabditina</taxon>
        <taxon>Rhabditomorpha</taxon>
        <taxon>Strongyloidea</taxon>
        <taxon>Heterorhabditidae</taxon>
        <taxon>Heterorhabditis</taxon>
    </lineage>
</organism>
<dbReference type="AlphaFoldDB" id="A0A1I7WCF4"/>
<protein>
    <submittedName>
        <fullName evidence="2">Uncharacterized protein</fullName>
    </submittedName>
</protein>
<dbReference type="Proteomes" id="UP000095283">
    <property type="component" value="Unplaced"/>
</dbReference>
<evidence type="ECO:0000313" key="2">
    <source>
        <dbReference type="WBParaSite" id="Hba_02393"/>
    </source>
</evidence>
<keyword evidence="1" id="KW-1185">Reference proteome</keyword>
<sequence>MEISDELNPYTRLNNSLATTYCCAKSFVGNLLT</sequence>
<name>A0A1I7WCF4_HETBA</name>
<reference evidence="2" key="1">
    <citation type="submission" date="2016-11" db="UniProtKB">
        <authorList>
            <consortium name="WormBaseParasite"/>
        </authorList>
    </citation>
    <scope>IDENTIFICATION</scope>
</reference>
<dbReference type="WBParaSite" id="Hba_02393">
    <property type="protein sequence ID" value="Hba_02393"/>
    <property type="gene ID" value="Hba_02393"/>
</dbReference>
<accession>A0A1I7WCF4</accession>
<evidence type="ECO:0000313" key="1">
    <source>
        <dbReference type="Proteomes" id="UP000095283"/>
    </source>
</evidence>
<proteinExistence type="predicted"/>